<dbReference type="AlphaFoldDB" id="A0A3M2J4N1"/>
<proteinExistence type="predicted"/>
<feature type="compositionally biased region" description="Pro residues" evidence="1">
    <location>
        <begin position="11"/>
        <end position="22"/>
    </location>
</feature>
<gene>
    <name evidence="2" type="ORF">EBM89_12140</name>
</gene>
<evidence type="ECO:0000313" key="3">
    <source>
        <dbReference type="Proteomes" id="UP000269289"/>
    </source>
</evidence>
<evidence type="ECO:0000313" key="2">
    <source>
        <dbReference type="EMBL" id="RMI09042.1"/>
    </source>
</evidence>
<feature type="compositionally biased region" description="Low complexity" evidence="1">
    <location>
        <begin position="1"/>
        <end position="10"/>
    </location>
</feature>
<evidence type="ECO:0000256" key="1">
    <source>
        <dbReference type="SAM" id="MobiDB-lite"/>
    </source>
</evidence>
<keyword evidence="3" id="KW-1185">Reference proteome</keyword>
<accession>A0A3M2J4N1</accession>
<dbReference type="EMBL" id="RFFI01000063">
    <property type="protein sequence ID" value="RMI09042.1"/>
    <property type="molecule type" value="Genomic_DNA"/>
</dbReference>
<organism evidence="2 3">
    <name type="scientific">Cellulomonas triticagri</name>
    <dbReference type="NCBI Taxonomy" id="2483352"/>
    <lineage>
        <taxon>Bacteria</taxon>
        <taxon>Bacillati</taxon>
        <taxon>Actinomycetota</taxon>
        <taxon>Actinomycetes</taxon>
        <taxon>Micrococcales</taxon>
        <taxon>Cellulomonadaceae</taxon>
        <taxon>Cellulomonas</taxon>
    </lineage>
</organism>
<feature type="region of interest" description="Disordered" evidence="1">
    <location>
        <begin position="1"/>
        <end position="30"/>
    </location>
</feature>
<name>A0A3M2J4N1_9CELL</name>
<reference evidence="2 3" key="1">
    <citation type="submission" date="2018-10" db="EMBL/GenBank/DDBJ databases">
        <title>Isolation, diversity and antifungal activity of actinobacteria from wheat.</title>
        <authorList>
            <person name="Han C."/>
        </authorList>
    </citation>
    <scope>NUCLEOTIDE SEQUENCE [LARGE SCALE GENOMIC DNA]</scope>
    <source>
        <strain evidence="2 3">NEAU-YY56</strain>
    </source>
</reference>
<protein>
    <submittedName>
        <fullName evidence="2">Sec-independent protein translocase TatB</fullName>
    </submittedName>
</protein>
<comment type="caution">
    <text evidence="2">The sequence shown here is derived from an EMBL/GenBank/DDBJ whole genome shotgun (WGS) entry which is preliminary data.</text>
</comment>
<dbReference type="Proteomes" id="UP000269289">
    <property type="component" value="Unassembled WGS sequence"/>
</dbReference>
<feature type="non-terminal residue" evidence="2">
    <location>
        <position position="1"/>
    </location>
</feature>
<sequence>SAAHAARAAGPPAPTPLAPGAPAPFDDEAT</sequence>